<dbReference type="EMBL" id="DAAMKB010000011">
    <property type="protein sequence ID" value="HAC7043619.1"/>
    <property type="molecule type" value="Genomic_DNA"/>
</dbReference>
<name>A0A702RBX4_SALET</name>
<dbReference type="AlphaFoldDB" id="A0A702RBX4"/>
<comment type="caution">
    <text evidence="2">The sequence shown here is derived from an EMBL/GenBank/DDBJ whole genome shotgun (WGS) entry which is preliminary data.</text>
</comment>
<organism evidence="2">
    <name type="scientific">Salmonella enterica subsp. enterica serovar Napoli</name>
    <dbReference type="NCBI Taxonomy" id="1151001"/>
    <lineage>
        <taxon>Bacteria</taxon>
        <taxon>Pseudomonadati</taxon>
        <taxon>Pseudomonadota</taxon>
        <taxon>Gammaproteobacteria</taxon>
        <taxon>Enterobacterales</taxon>
        <taxon>Enterobacteriaceae</taxon>
        <taxon>Salmonella</taxon>
    </lineage>
</organism>
<evidence type="ECO:0000313" key="2">
    <source>
        <dbReference type="EMBL" id="HAC7043619.1"/>
    </source>
</evidence>
<reference evidence="2" key="1">
    <citation type="journal article" date="2018" name="Genome Biol.">
        <title>SKESA: strategic k-mer extension for scrupulous assemblies.</title>
        <authorList>
            <person name="Souvorov A."/>
            <person name="Agarwala R."/>
            <person name="Lipman D.J."/>
        </authorList>
    </citation>
    <scope>NUCLEOTIDE SEQUENCE</scope>
    <source>
        <strain evidence="2">Salmonella enterica</strain>
    </source>
</reference>
<evidence type="ECO:0000256" key="1">
    <source>
        <dbReference type="SAM" id="MobiDB-lite"/>
    </source>
</evidence>
<feature type="region of interest" description="Disordered" evidence="1">
    <location>
        <begin position="18"/>
        <end position="38"/>
    </location>
</feature>
<gene>
    <name evidence="2" type="ORF">G0E04_05745</name>
</gene>
<accession>A0A702RBX4</accession>
<sequence length="38" mass="4126">MTSADATIGLFGSKTPEAKTLPLKHRQHNTGKTFLVNN</sequence>
<feature type="non-terminal residue" evidence="2">
    <location>
        <position position="38"/>
    </location>
</feature>
<proteinExistence type="predicted"/>
<reference evidence="2" key="2">
    <citation type="submission" date="2018-07" db="EMBL/GenBank/DDBJ databases">
        <authorList>
            <consortium name="NCBI Pathogen Detection Project"/>
        </authorList>
    </citation>
    <scope>NUCLEOTIDE SEQUENCE</scope>
    <source>
        <strain evidence="2">Salmonella enterica</strain>
    </source>
</reference>
<protein>
    <submittedName>
        <fullName evidence="2">ArsR family transcriptional regulator</fullName>
    </submittedName>
</protein>